<keyword evidence="9" id="KW-0862">Zinc</keyword>
<dbReference type="InterPro" id="IPR001930">
    <property type="entry name" value="Peptidase_M1"/>
</dbReference>
<evidence type="ECO:0000256" key="12">
    <source>
        <dbReference type="ARBA" id="ARBA00031533"/>
    </source>
</evidence>
<keyword evidence="8 16" id="KW-0378">Hydrolase</keyword>
<evidence type="ECO:0000256" key="11">
    <source>
        <dbReference type="ARBA" id="ARBA00029811"/>
    </source>
</evidence>
<evidence type="ECO:0000256" key="7">
    <source>
        <dbReference type="ARBA" id="ARBA00022723"/>
    </source>
</evidence>
<keyword evidence="6" id="KW-0645">Protease</keyword>
<evidence type="ECO:0000256" key="6">
    <source>
        <dbReference type="ARBA" id="ARBA00022670"/>
    </source>
</evidence>
<dbReference type="Gene3D" id="1.10.390.10">
    <property type="entry name" value="Neutral Protease Domain 2"/>
    <property type="match status" value="1"/>
</dbReference>
<gene>
    <name evidence="16" type="ORF">ACFS2C_09205</name>
</gene>
<protein>
    <recommendedName>
        <fullName evidence="5">Aminopeptidase N</fullName>
        <ecNumber evidence="4">3.4.11.2</ecNumber>
    </recommendedName>
    <alternativeName>
        <fullName evidence="11">Alanine aminopeptidase</fullName>
    </alternativeName>
    <alternativeName>
        <fullName evidence="12">Lysyl aminopeptidase</fullName>
    </alternativeName>
</protein>
<dbReference type="InterPro" id="IPR014782">
    <property type="entry name" value="Peptidase_M1_dom"/>
</dbReference>
<dbReference type="SUPFAM" id="SSF55486">
    <property type="entry name" value="Metalloproteases ('zincins'), catalytic domain"/>
    <property type="match status" value="1"/>
</dbReference>
<evidence type="ECO:0000256" key="2">
    <source>
        <dbReference type="ARBA" id="ARBA00001947"/>
    </source>
</evidence>
<sequence>MVNSRARTCLIGGLVCTLAACTGGQEPPAPTSRPTQAAPSPPTTEQATPGAGGIGDAYYPQSGNGGYDATGYEVSIRYDPASGRLDGDTTVTARATQALSRFNLDLRGLTVESVQVGGRRAEFDRSGRHELVVTPPQPLPRGEPFTVRVRYHGVPGQSSEDLGGNGWQRTPSGGAFVLGEPHSASYWYPTNDHPRDKATFRLNAQVPRGWTAVSIGREEGSSTGGGWTTTRWVEPEPVAGYLTTVAIDRFTVERRTLADGTPVLDAYAPGSEDIRPGAQRVGEIIDFLATKFGDYPASTTGGIYLAAEVGYALETQGRPTYDGSADFTTIVHELAHQWYGNEVSVASWADICLNECLASYAEWLWAEGRNGDDLDARYRRAVDELRGDEDFWSERLYDMGAGNEFGGVYDKGPLALHALRRQIGDDAFNRVLREWPAAHAEGNASWPQFEQFVARIAGQDLRGFFQAWFHATERPADEYLHPGPL</sequence>
<organism evidence="16 17">
    <name type="scientific">Prauserella oleivorans</name>
    <dbReference type="NCBI Taxonomy" id="1478153"/>
    <lineage>
        <taxon>Bacteria</taxon>
        <taxon>Bacillati</taxon>
        <taxon>Actinomycetota</taxon>
        <taxon>Actinomycetes</taxon>
        <taxon>Pseudonocardiales</taxon>
        <taxon>Pseudonocardiaceae</taxon>
        <taxon>Prauserella</taxon>
    </lineage>
</organism>
<dbReference type="InterPro" id="IPR027268">
    <property type="entry name" value="Peptidase_M4/M1_CTD_sf"/>
</dbReference>
<evidence type="ECO:0000259" key="15">
    <source>
        <dbReference type="Pfam" id="PF17900"/>
    </source>
</evidence>
<evidence type="ECO:0000256" key="13">
    <source>
        <dbReference type="SAM" id="MobiDB-lite"/>
    </source>
</evidence>
<dbReference type="EC" id="3.4.11.2" evidence="4"/>
<evidence type="ECO:0000313" key="16">
    <source>
        <dbReference type="EMBL" id="MFD2799570.1"/>
    </source>
</evidence>
<name>A0ABW5WB65_9PSEU</name>
<feature type="compositionally biased region" description="Polar residues" evidence="13">
    <location>
        <begin position="32"/>
        <end position="47"/>
    </location>
</feature>
<dbReference type="PANTHER" id="PTHR11533:SF297">
    <property type="entry name" value="AMINOPEPTIDASE N"/>
    <property type="match status" value="1"/>
</dbReference>
<dbReference type="InterPro" id="IPR042097">
    <property type="entry name" value="Aminopeptidase_N-like_N_sf"/>
</dbReference>
<evidence type="ECO:0000256" key="3">
    <source>
        <dbReference type="ARBA" id="ARBA00010136"/>
    </source>
</evidence>
<dbReference type="InterPro" id="IPR050344">
    <property type="entry name" value="Peptidase_M1_aminopeptidases"/>
</dbReference>
<dbReference type="InterPro" id="IPR045357">
    <property type="entry name" value="Aminopeptidase_N-like_N"/>
</dbReference>
<evidence type="ECO:0000256" key="4">
    <source>
        <dbReference type="ARBA" id="ARBA00012564"/>
    </source>
</evidence>
<dbReference type="Pfam" id="PF17900">
    <property type="entry name" value="Peptidase_M1_N"/>
    <property type="match status" value="1"/>
</dbReference>
<dbReference type="Gene3D" id="2.60.40.1730">
    <property type="entry name" value="tricorn interacting facor f3 domain"/>
    <property type="match status" value="1"/>
</dbReference>
<dbReference type="Proteomes" id="UP001597478">
    <property type="component" value="Unassembled WGS sequence"/>
</dbReference>
<comment type="caution">
    <text evidence="16">The sequence shown here is derived from an EMBL/GenBank/DDBJ whole genome shotgun (WGS) entry which is preliminary data.</text>
</comment>
<keyword evidence="10" id="KW-0482">Metalloprotease</keyword>
<evidence type="ECO:0000256" key="10">
    <source>
        <dbReference type="ARBA" id="ARBA00023049"/>
    </source>
</evidence>
<evidence type="ECO:0000256" key="5">
    <source>
        <dbReference type="ARBA" id="ARBA00015611"/>
    </source>
</evidence>
<comment type="similarity">
    <text evidence="3">Belongs to the peptidase M1 family.</text>
</comment>
<keyword evidence="16" id="KW-0031">Aminopeptidase</keyword>
<reference evidence="17" key="1">
    <citation type="journal article" date="2019" name="Int. J. Syst. Evol. Microbiol.">
        <title>The Global Catalogue of Microorganisms (GCM) 10K type strain sequencing project: providing services to taxonomists for standard genome sequencing and annotation.</title>
        <authorList>
            <consortium name="The Broad Institute Genomics Platform"/>
            <consortium name="The Broad Institute Genome Sequencing Center for Infectious Disease"/>
            <person name="Wu L."/>
            <person name="Ma J."/>
        </authorList>
    </citation>
    <scope>NUCLEOTIDE SEQUENCE [LARGE SCALE GENOMIC DNA]</scope>
    <source>
        <strain evidence="17">IBRC-M 10906</strain>
    </source>
</reference>
<evidence type="ECO:0000256" key="1">
    <source>
        <dbReference type="ARBA" id="ARBA00000098"/>
    </source>
</evidence>
<dbReference type="PROSITE" id="PS51257">
    <property type="entry name" value="PROKAR_LIPOPROTEIN"/>
    <property type="match status" value="1"/>
</dbReference>
<comment type="catalytic activity">
    <reaction evidence="1">
        <text>Release of an N-terminal amino acid, Xaa-|-Yaa- from a peptide, amide or arylamide. Xaa is preferably Ala, but may be most amino acids including Pro (slow action). When a terminal hydrophobic residue is followed by a prolyl residue, the two may be released as an intact Xaa-Pro dipeptide.</text>
        <dbReference type="EC" id="3.4.11.2"/>
    </reaction>
</comment>
<dbReference type="PANTHER" id="PTHR11533">
    <property type="entry name" value="PROTEASE M1 ZINC METALLOPROTEASE"/>
    <property type="match status" value="1"/>
</dbReference>
<dbReference type="RefSeq" id="WP_377392398.1">
    <property type="nucleotide sequence ID" value="NZ_JBHSAN010000029.1"/>
</dbReference>
<feature type="domain" description="Aminopeptidase N-like N-terminal" evidence="15">
    <location>
        <begin position="72"/>
        <end position="242"/>
    </location>
</feature>
<keyword evidence="17" id="KW-1185">Reference proteome</keyword>
<keyword evidence="7" id="KW-0479">Metal-binding</keyword>
<dbReference type="PRINTS" id="PR00756">
    <property type="entry name" value="ALADIPTASE"/>
</dbReference>
<feature type="region of interest" description="Disordered" evidence="13">
    <location>
        <begin position="24"/>
        <end position="59"/>
    </location>
</feature>
<dbReference type="SUPFAM" id="SSF63737">
    <property type="entry name" value="Leukotriene A4 hydrolase N-terminal domain"/>
    <property type="match status" value="1"/>
</dbReference>
<evidence type="ECO:0000259" key="14">
    <source>
        <dbReference type="Pfam" id="PF01433"/>
    </source>
</evidence>
<evidence type="ECO:0000256" key="9">
    <source>
        <dbReference type="ARBA" id="ARBA00022833"/>
    </source>
</evidence>
<dbReference type="GO" id="GO:0004177">
    <property type="term" value="F:aminopeptidase activity"/>
    <property type="evidence" value="ECO:0007669"/>
    <property type="project" value="UniProtKB-KW"/>
</dbReference>
<dbReference type="CDD" id="cd09603">
    <property type="entry name" value="M1_APN_like"/>
    <property type="match status" value="1"/>
</dbReference>
<dbReference type="Pfam" id="PF01433">
    <property type="entry name" value="Peptidase_M1"/>
    <property type="match status" value="1"/>
</dbReference>
<evidence type="ECO:0000256" key="8">
    <source>
        <dbReference type="ARBA" id="ARBA00022801"/>
    </source>
</evidence>
<evidence type="ECO:0000313" key="17">
    <source>
        <dbReference type="Proteomes" id="UP001597478"/>
    </source>
</evidence>
<accession>A0ABW5WB65</accession>
<feature type="domain" description="Peptidase M1 membrane alanine aminopeptidase" evidence="14">
    <location>
        <begin position="321"/>
        <end position="468"/>
    </location>
</feature>
<proteinExistence type="inferred from homology"/>
<dbReference type="EMBL" id="JBHUOF010000010">
    <property type="protein sequence ID" value="MFD2799570.1"/>
    <property type="molecule type" value="Genomic_DNA"/>
</dbReference>
<comment type="cofactor">
    <cofactor evidence="2">
        <name>Zn(2+)</name>
        <dbReference type="ChEBI" id="CHEBI:29105"/>
    </cofactor>
</comment>